<reference evidence="1 2" key="1">
    <citation type="journal article" date="2019" name="Front. Microbiol.">
        <title>Thermoanaerosceptrum fracticalcis gen. nov. sp. nov., a Novel Fumarate-Fermenting Microorganism From a Deep Fractured Carbonate Aquifer of the US Great Basin.</title>
        <authorList>
            <person name="Hamilton-Brehm S.D."/>
            <person name="Stewart L.E."/>
            <person name="Zavarin M."/>
            <person name="Caldwell M."/>
            <person name="Lawson P.A."/>
            <person name="Onstott T.C."/>
            <person name="Grzymski J."/>
            <person name="Neveux I."/>
            <person name="Lollar B.S."/>
            <person name="Russell C.E."/>
            <person name="Moser D.P."/>
        </authorList>
    </citation>
    <scope>NUCLEOTIDE SEQUENCE [LARGE SCALE GENOMIC DNA]</scope>
    <source>
        <strain evidence="1 2">DRI-13</strain>
    </source>
</reference>
<dbReference type="Proteomes" id="UP000515847">
    <property type="component" value="Chromosome"/>
</dbReference>
<accession>A0A7G6E059</accession>
<dbReference type="RefSeq" id="WP_034423115.1">
    <property type="nucleotide sequence ID" value="NZ_CP045798.1"/>
</dbReference>
<organism evidence="1 2">
    <name type="scientific">Thermanaerosceptrum fracticalcis</name>
    <dbReference type="NCBI Taxonomy" id="1712410"/>
    <lineage>
        <taxon>Bacteria</taxon>
        <taxon>Bacillati</taxon>
        <taxon>Bacillota</taxon>
        <taxon>Clostridia</taxon>
        <taxon>Eubacteriales</taxon>
        <taxon>Peptococcaceae</taxon>
        <taxon>Thermanaerosceptrum</taxon>
    </lineage>
</organism>
<sequence length="118" mass="13392">MTGKELVKMIIATDTFGRFVILQAPEYVKYFLDGEAYCENNYFDRSTLPTESGVYEAECEIYWDDGTSYYGEPNDPDWQISVVSYRLLPLETVNGKESPICPQCGITNLPQITGLQPE</sequence>
<dbReference type="KEGG" id="tfr:BR63_03485"/>
<name>A0A7G6E059_THEFR</name>
<proteinExistence type="predicted"/>
<evidence type="ECO:0000313" key="2">
    <source>
        <dbReference type="Proteomes" id="UP000515847"/>
    </source>
</evidence>
<dbReference type="EMBL" id="CP045798">
    <property type="protein sequence ID" value="QNB45463.1"/>
    <property type="molecule type" value="Genomic_DNA"/>
</dbReference>
<gene>
    <name evidence="1" type="ORF">BR63_03485</name>
</gene>
<evidence type="ECO:0000313" key="1">
    <source>
        <dbReference type="EMBL" id="QNB45463.1"/>
    </source>
</evidence>
<keyword evidence="2" id="KW-1185">Reference proteome</keyword>
<dbReference type="AlphaFoldDB" id="A0A7G6E059"/>
<protein>
    <submittedName>
        <fullName evidence="1">Uncharacterized protein</fullName>
    </submittedName>
</protein>